<evidence type="ECO:0000256" key="1">
    <source>
        <dbReference type="SAM" id="MobiDB-lite"/>
    </source>
</evidence>
<comment type="caution">
    <text evidence="2">The sequence shown here is derived from an EMBL/GenBank/DDBJ whole genome shotgun (WGS) entry which is preliminary data.</text>
</comment>
<dbReference type="AlphaFoldDB" id="A0AB36R724"/>
<reference evidence="3" key="1">
    <citation type="submission" date="2017-08" db="EMBL/GenBank/DDBJ databases">
        <title>Mesorhizobium wenxinae sp. nov., a novel rhizobial species isolated from root nodules of chickpea (Cicer arietinum L.).</title>
        <authorList>
            <person name="Zhang J."/>
        </authorList>
    </citation>
    <scope>NUCLEOTIDE SEQUENCE [LARGE SCALE GENOMIC DNA]</scope>
    <source>
        <strain evidence="3">USDA 3392</strain>
    </source>
</reference>
<keyword evidence="3" id="KW-1185">Reference proteome</keyword>
<accession>A0AB36R724</accession>
<feature type="region of interest" description="Disordered" evidence="1">
    <location>
        <begin position="1"/>
        <end position="71"/>
    </location>
</feature>
<evidence type="ECO:0000313" key="2">
    <source>
        <dbReference type="EMBL" id="PAQ00314.1"/>
    </source>
</evidence>
<gene>
    <name evidence="2" type="ORF">CIT25_21130</name>
</gene>
<dbReference type="RefSeq" id="WP_095486448.1">
    <property type="nucleotide sequence ID" value="NZ_CP088151.1"/>
</dbReference>
<feature type="compositionally biased region" description="Basic and acidic residues" evidence="1">
    <location>
        <begin position="60"/>
        <end position="71"/>
    </location>
</feature>
<feature type="compositionally biased region" description="Basic and acidic residues" evidence="1">
    <location>
        <begin position="27"/>
        <end position="52"/>
    </location>
</feature>
<evidence type="ECO:0008006" key="4">
    <source>
        <dbReference type="Google" id="ProtNLM"/>
    </source>
</evidence>
<proteinExistence type="predicted"/>
<evidence type="ECO:0000313" key="3">
    <source>
        <dbReference type="Proteomes" id="UP000216215"/>
    </source>
</evidence>
<dbReference type="EMBL" id="NPKI01000026">
    <property type="protein sequence ID" value="PAQ00314.1"/>
    <property type="molecule type" value="Genomic_DNA"/>
</dbReference>
<dbReference type="Proteomes" id="UP000216215">
    <property type="component" value="Unassembled WGS sequence"/>
</dbReference>
<protein>
    <recommendedName>
        <fullName evidence="4">DUF3606 domain-containing protein</fullName>
    </recommendedName>
</protein>
<organism evidence="2 3">
    <name type="scientific">Mesorhizobium mediterraneum</name>
    <dbReference type="NCBI Taxonomy" id="43617"/>
    <lineage>
        <taxon>Bacteria</taxon>
        <taxon>Pseudomonadati</taxon>
        <taxon>Pseudomonadota</taxon>
        <taxon>Alphaproteobacteria</taxon>
        <taxon>Hyphomicrobiales</taxon>
        <taxon>Phyllobacteriaceae</taxon>
        <taxon>Mesorhizobium</taxon>
    </lineage>
</organism>
<name>A0AB36R724_9HYPH</name>
<sequence>MAKGSKKHIGVGSQGKGSGTGAMTTTPKDKIEENQVLSNRDKAQHTKERGLDSKQVATEQRQDHAANRLRD</sequence>